<keyword evidence="6" id="KW-1185">Reference proteome</keyword>
<dbReference type="InterPro" id="IPR015168">
    <property type="entry name" value="SsuA/THI5"/>
</dbReference>
<dbReference type="RefSeq" id="WP_152947467.1">
    <property type="nucleotide sequence ID" value="NZ_WHYR01000036.1"/>
</dbReference>
<protein>
    <submittedName>
        <fullName evidence="5">Transporter substrate-binding domain-containing protein</fullName>
    </submittedName>
</protein>
<organism evidence="5 6">
    <name type="scientific">Desulfofundulus thermobenzoicus</name>
    <dbReference type="NCBI Taxonomy" id="29376"/>
    <lineage>
        <taxon>Bacteria</taxon>
        <taxon>Bacillati</taxon>
        <taxon>Bacillota</taxon>
        <taxon>Clostridia</taxon>
        <taxon>Eubacteriales</taxon>
        <taxon>Peptococcaceae</taxon>
        <taxon>Desulfofundulus</taxon>
    </lineage>
</organism>
<evidence type="ECO:0000256" key="3">
    <source>
        <dbReference type="ARBA" id="ARBA00022729"/>
    </source>
</evidence>
<gene>
    <name evidence="5" type="ORF">GFC01_12410</name>
</gene>
<dbReference type="EMBL" id="WHYR01000036">
    <property type="protein sequence ID" value="MQL53041.1"/>
    <property type="molecule type" value="Genomic_DNA"/>
</dbReference>
<sequence length="358" mass="39355">MRRPAVVLALLIILSLTLTISSMAVKWWSERTGKVETIHLMTGPPSVEYLPQYIAQARGFFKEQGVDVKIENTATAETLMAALESGRADVVLTGLEQAIYRRAEGSTAPIVFAALTARDTHFLVARAGKNDFQWADLKGKSVIAGWPESRETVLLEGILRQNKTAPNREVTLYTNIPASLRPGAFQAGSGDYILVAEPRASQMEARGQGKVVASLGSDAGPLPGVVYVTREQFIQTSPGALQQFTNAVYQAQLWLAHHGAAEAAALAGPYLNGVDQSLLTQAVERYRRQETWAATPVIPAEGYNRLMGLLDQSREVRRVVPAGEMVDNRFAERALEMVKYDPGRDEKRRRSIWRLPGI</sequence>
<dbReference type="GO" id="GO:0042597">
    <property type="term" value="C:periplasmic space"/>
    <property type="evidence" value="ECO:0007669"/>
    <property type="project" value="UniProtKB-SubCell"/>
</dbReference>
<dbReference type="PANTHER" id="PTHR30024:SF47">
    <property type="entry name" value="TAURINE-BINDING PERIPLASMIC PROTEIN"/>
    <property type="match status" value="1"/>
</dbReference>
<evidence type="ECO:0000313" key="6">
    <source>
        <dbReference type="Proteomes" id="UP000441717"/>
    </source>
</evidence>
<comment type="similarity">
    <text evidence="2">Belongs to the bacterial solute-binding protein SsuA/TauA family.</text>
</comment>
<evidence type="ECO:0000256" key="2">
    <source>
        <dbReference type="ARBA" id="ARBA00010742"/>
    </source>
</evidence>
<name>A0A6N7ISY3_9FIRM</name>
<feature type="domain" description="SsuA/THI5-like" evidence="4">
    <location>
        <begin position="49"/>
        <end position="258"/>
    </location>
</feature>
<evidence type="ECO:0000259" key="4">
    <source>
        <dbReference type="Pfam" id="PF09084"/>
    </source>
</evidence>
<dbReference type="Pfam" id="PF09084">
    <property type="entry name" value="NMT1"/>
    <property type="match status" value="1"/>
</dbReference>
<comment type="subcellular location">
    <subcellularLocation>
        <location evidence="1">Periplasm</location>
    </subcellularLocation>
</comment>
<dbReference type="Proteomes" id="UP000441717">
    <property type="component" value="Unassembled WGS sequence"/>
</dbReference>
<proteinExistence type="inferred from homology"/>
<dbReference type="OrthoDB" id="9802202at2"/>
<accession>A0A6N7ISY3</accession>
<reference evidence="5 6" key="1">
    <citation type="submission" date="2019-10" db="EMBL/GenBank/DDBJ databases">
        <title>Comparative genomics of sulfur disproportionating microorganisms.</title>
        <authorList>
            <person name="Ward L.M."/>
            <person name="Bertran E."/>
            <person name="Johnston D."/>
        </authorList>
    </citation>
    <scope>NUCLEOTIDE SEQUENCE [LARGE SCALE GENOMIC DNA]</scope>
    <source>
        <strain evidence="5 6">DSM 14055</strain>
    </source>
</reference>
<evidence type="ECO:0000313" key="5">
    <source>
        <dbReference type="EMBL" id="MQL53041.1"/>
    </source>
</evidence>
<keyword evidence="3" id="KW-0732">Signal</keyword>
<dbReference type="AlphaFoldDB" id="A0A6N7ISY3"/>
<evidence type="ECO:0000256" key="1">
    <source>
        <dbReference type="ARBA" id="ARBA00004418"/>
    </source>
</evidence>
<dbReference type="Gene3D" id="3.40.190.10">
    <property type="entry name" value="Periplasmic binding protein-like II"/>
    <property type="match status" value="2"/>
</dbReference>
<dbReference type="PANTHER" id="PTHR30024">
    <property type="entry name" value="ALIPHATIC SULFONATES-BINDING PROTEIN-RELATED"/>
    <property type="match status" value="1"/>
</dbReference>
<comment type="caution">
    <text evidence="5">The sequence shown here is derived from an EMBL/GenBank/DDBJ whole genome shotgun (WGS) entry which is preliminary data.</text>
</comment>
<dbReference type="SUPFAM" id="SSF53850">
    <property type="entry name" value="Periplasmic binding protein-like II"/>
    <property type="match status" value="1"/>
</dbReference>